<dbReference type="GO" id="GO:0043565">
    <property type="term" value="F:sequence-specific DNA binding"/>
    <property type="evidence" value="ECO:0007669"/>
    <property type="project" value="InterPro"/>
</dbReference>
<feature type="domain" description="HTH araC/xylS-type" evidence="3">
    <location>
        <begin position="81"/>
        <end position="159"/>
    </location>
</feature>
<name>A0AAJ5VQN9_9HYPH</name>
<dbReference type="PANTHER" id="PTHR47893">
    <property type="entry name" value="REGULATORY PROTEIN PCHR"/>
    <property type="match status" value="1"/>
</dbReference>
<keyword evidence="2" id="KW-0804">Transcription</keyword>
<dbReference type="EMBL" id="CP119312">
    <property type="protein sequence ID" value="WEK02983.1"/>
    <property type="molecule type" value="Genomic_DNA"/>
</dbReference>
<dbReference type="Proteomes" id="UP001217476">
    <property type="component" value="Chromosome"/>
</dbReference>
<keyword evidence="1" id="KW-0805">Transcription regulation</keyword>
<dbReference type="InterPro" id="IPR018060">
    <property type="entry name" value="HTH_AraC"/>
</dbReference>
<reference evidence="4" key="1">
    <citation type="submission" date="2023-03" db="EMBL/GenBank/DDBJ databases">
        <title>Andean soil-derived lignocellulolytic bacterial consortium as a source of novel taxa and putative plastic-active enzymes.</title>
        <authorList>
            <person name="Diaz-Garcia L."/>
            <person name="Chuvochina M."/>
            <person name="Feuerriegel G."/>
            <person name="Bunk B."/>
            <person name="Sproer C."/>
            <person name="Streit W.R."/>
            <person name="Rodriguez L.M."/>
            <person name="Overmann J."/>
            <person name="Jimenez D.J."/>
        </authorList>
    </citation>
    <scope>NUCLEOTIDE SEQUENCE</scope>
    <source>
        <strain evidence="4">MAG 4196</strain>
    </source>
</reference>
<dbReference type="Pfam" id="PF12833">
    <property type="entry name" value="HTH_18"/>
    <property type="match status" value="1"/>
</dbReference>
<dbReference type="SMART" id="SM00342">
    <property type="entry name" value="HTH_ARAC"/>
    <property type="match status" value="1"/>
</dbReference>
<gene>
    <name evidence="4" type="ORF">P0Y65_12275</name>
</gene>
<dbReference type="InterPro" id="IPR053142">
    <property type="entry name" value="PchR_regulatory_protein"/>
</dbReference>
<proteinExistence type="predicted"/>
<protein>
    <submittedName>
        <fullName evidence="4">AraC family transcriptional regulator</fullName>
    </submittedName>
</protein>
<evidence type="ECO:0000313" key="5">
    <source>
        <dbReference type="Proteomes" id="UP001217476"/>
    </source>
</evidence>
<evidence type="ECO:0000256" key="1">
    <source>
        <dbReference type="ARBA" id="ARBA00023015"/>
    </source>
</evidence>
<evidence type="ECO:0000256" key="2">
    <source>
        <dbReference type="ARBA" id="ARBA00023163"/>
    </source>
</evidence>
<dbReference type="SUPFAM" id="SSF46689">
    <property type="entry name" value="Homeodomain-like"/>
    <property type="match status" value="2"/>
</dbReference>
<sequence length="184" mass="20336">MRQDVTNPGTLLFAMPMEQALHGLPTTGGDTAVAVINRVSVSLPELGRQPAQLSAAERNRVYLARNKLLVDMRAPPPMLVLARYVGTNVRRLTEQFRAVFGLSPFAYLKRYRLERALDLLLLGNKPIAEIEAEVGYRPAHLSTAFRSHFGCAPRTCRPNRRVGTELSKVLLPAQSHAGPPLKSE</sequence>
<organism evidence="4 5">
    <name type="scientific">Candidatus Devosia phytovorans</name>
    <dbReference type="NCBI Taxonomy" id="3121372"/>
    <lineage>
        <taxon>Bacteria</taxon>
        <taxon>Pseudomonadati</taxon>
        <taxon>Pseudomonadota</taxon>
        <taxon>Alphaproteobacteria</taxon>
        <taxon>Hyphomicrobiales</taxon>
        <taxon>Devosiaceae</taxon>
        <taxon>Devosia</taxon>
    </lineage>
</organism>
<dbReference type="Gene3D" id="1.10.10.60">
    <property type="entry name" value="Homeodomain-like"/>
    <property type="match status" value="2"/>
</dbReference>
<evidence type="ECO:0000313" key="4">
    <source>
        <dbReference type="EMBL" id="WEK02983.1"/>
    </source>
</evidence>
<evidence type="ECO:0000259" key="3">
    <source>
        <dbReference type="PROSITE" id="PS01124"/>
    </source>
</evidence>
<dbReference type="GO" id="GO:0003700">
    <property type="term" value="F:DNA-binding transcription factor activity"/>
    <property type="evidence" value="ECO:0007669"/>
    <property type="project" value="InterPro"/>
</dbReference>
<dbReference type="InterPro" id="IPR009057">
    <property type="entry name" value="Homeodomain-like_sf"/>
</dbReference>
<dbReference type="PROSITE" id="PS01124">
    <property type="entry name" value="HTH_ARAC_FAMILY_2"/>
    <property type="match status" value="1"/>
</dbReference>
<dbReference type="AlphaFoldDB" id="A0AAJ5VQN9"/>
<dbReference type="PANTHER" id="PTHR47893:SF1">
    <property type="entry name" value="REGULATORY PROTEIN PCHR"/>
    <property type="match status" value="1"/>
</dbReference>
<accession>A0AAJ5VQN9</accession>